<feature type="region of interest" description="Disordered" evidence="1">
    <location>
        <begin position="96"/>
        <end position="130"/>
    </location>
</feature>
<feature type="region of interest" description="Disordered" evidence="1">
    <location>
        <begin position="31"/>
        <end position="65"/>
    </location>
</feature>
<dbReference type="Proteomes" id="UP000324222">
    <property type="component" value="Unassembled WGS sequence"/>
</dbReference>
<reference evidence="2 3" key="1">
    <citation type="submission" date="2019-05" db="EMBL/GenBank/DDBJ databases">
        <title>Another draft genome of Portunus trituberculatus and its Hox gene families provides insights of decapod evolution.</title>
        <authorList>
            <person name="Jeong J.-H."/>
            <person name="Song I."/>
            <person name="Kim S."/>
            <person name="Choi T."/>
            <person name="Kim D."/>
            <person name="Ryu S."/>
            <person name="Kim W."/>
        </authorList>
    </citation>
    <scope>NUCLEOTIDE SEQUENCE [LARGE SCALE GENOMIC DNA]</scope>
    <source>
        <tissue evidence="2">Muscle</tissue>
    </source>
</reference>
<evidence type="ECO:0000313" key="3">
    <source>
        <dbReference type="Proteomes" id="UP000324222"/>
    </source>
</evidence>
<keyword evidence="3" id="KW-1185">Reference proteome</keyword>
<protein>
    <submittedName>
        <fullName evidence="2">Uncharacterized protein</fullName>
    </submittedName>
</protein>
<gene>
    <name evidence="2" type="ORF">E2C01_005930</name>
</gene>
<name>A0A5B7CTN4_PORTR</name>
<comment type="caution">
    <text evidence="2">The sequence shown here is derived from an EMBL/GenBank/DDBJ whole genome shotgun (WGS) entry which is preliminary data.</text>
</comment>
<sequence>MVFAKSTVVLVPLPRRELKYRDSSSYDHFLTSPESHCKPPHLHMESSPGKIFPTSSSLRGAPQESHSGVYHLSALEAHFLDKANLAEAGLEIPREQPSYPLRTSRARGERGSTKGVGPGCKVPEVLSTPD</sequence>
<evidence type="ECO:0000313" key="2">
    <source>
        <dbReference type="EMBL" id="MPC13207.1"/>
    </source>
</evidence>
<dbReference type="EMBL" id="VSRR010000265">
    <property type="protein sequence ID" value="MPC13207.1"/>
    <property type="molecule type" value="Genomic_DNA"/>
</dbReference>
<organism evidence="2 3">
    <name type="scientific">Portunus trituberculatus</name>
    <name type="common">Swimming crab</name>
    <name type="synonym">Neptunus trituberculatus</name>
    <dbReference type="NCBI Taxonomy" id="210409"/>
    <lineage>
        <taxon>Eukaryota</taxon>
        <taxon>Metazoa</taxon>
        <taxon>Ecdysozoa</taxon>
        <taxon>Arthropoda</taxon>
        <taxon>Crustacea</taxon>
        <taxon>Multicrustacea</taxon>
        <taxon>Malacostraca</taxon>
        <taxon>Eumalacostraca</taxon>
        <taxon>Eucarida</taxon>
        <taxon>Decapoda</taxon>
        <taxon>Pleocyemata</taxon>
        <taxon>Brachyura</taxon>
        <taxon>Eubrachyura</taxon>
        <taxon>Portunoidea</taxon>
        <taxon>Portunidae</taxon>
        <taxon>Portuninae</taxon>
        <taxon>Portunus</taxon>
    </lineage>
</organism>
<accession>A0A5B7CTN4</accession>
<evidence type="ECO:0000256" key="1">
    <source>
        <dbReference type="SAM" id="MobiDB-lite"/>
    </source>
</evidence>
<dbReference type="AlphaFoldDB" id="A0A5B7CTN4"/>
<proteinExistence type="predicted"/>